<protein>
    <submittedName>
        <fullName evidence="2">Uncharacterized protein</fullName>
    </submittedName>
</protein>
<dbReference type="AlphaFoldDB" id="A0A0A0EAT4"/>
<organism evidence="2 3">
    <name type="scientific">Pseudooceanicola atlanticus</name>
    <dbReference type="NCBI Taxonomy" id="1461694"/>
    <lineage>
        <taxon>Bacteria</taxon>
        <taxon>Pseudomonadati</taxon>
        <taxon>Pseudomonadota</taxon>
        <taxon>Alphaproteobacteria</taxon>
        <taxon>Rhodobacterales</taxon>
        <taxon>Paracoccaceae</taxon>
        <taxon>Pseudooceanicola</taxon>
    </lineage>
</organism>
<dbReference type="Proteomes" id="UP000030004">
    <property type="component" value="Unassembled WGS sequence"/>
</dbReference>
<dbReference type="EMBL" id="AQQX01000013">
    <property type="protein sequence ID" value="KGM47203.1"/>
    <property type="molecule type" value="Genomic_DNA"/>
</dbReference>
<comment type="caution">
    <text evidence="2">The sequence shown here is derived from an EMBL/GenBank/DDBJ whole genome shotgun (WGS) entry which is preliminary data.</text>
</comment>
<keyword evidence="3" id="KW-1185">Reference proteome</keyword>
<dbReference type="eggNOG" id="ENOG502ZDB2">
    <property type="taxonomic scope" value="Bacteria"/>
</dbReference>
<gene>
    <name evidence="2" type="ORF">ATO9_19545</name>
</gene>
<evidence type="ECO:0000313" key="3">
    <source>
        <dbReference type="Proteomes" id="UP000030004"/>
    </source>
</evidence>
<sequence length="135" mass="14348">MMRYLFAFFLVITGLMIVTAPVTAIAMSDAMSCPQRLQVSGQHRTNHHSDVAQDHGADHMSLMHHHSDHKMTQSGGEAEAQVAAACCDHACVFEMPGVPVSIGIALAASGTLNNGSSEDLTDLARPSGLRRPPKA</sequence>
<accession>A0A0A0EAT4</accession>
<dbReference type="STRING" id="1461694.ATO9_19545"/>
<feature type="region of interest" description="Disordered" evidence="1">
    <location>
        <begin position="115"/>
        <end position="135"/>
    </location>
</feature>
<reference evidence="2 3" key="1">
    <citation type="journal article" date="2015" name="Antonie Van Leeuwenhoek">
        <title>Pseudooceanicola atlanticus gen. nov. sp. nov., isolated from surface seawater of the Atlantic Ocean and reclassification of Oceanicola batsensis, Oceanicola marinus, Oceanicola nitratireducens, Oceanicola nanhaiensis, Oceanicola antarcticus and Oceanicola flagellatus, as Pseudooceanicola batsensis comb. nov., Pseudooceanicola marinus comb. nov., Pseudooceanicola nitratireducens comb. nov., Pseudooceanicola nanhaiensis comb. nov., Pseudooceanicola antarcticus comb. nov., and Pseudooceanicola flagellatus comb. nov.</title>
        <authorList>
            <person name="Lai Q."/>
            <person name="Li G."/>
            <person name="Liu X."/>
            <person name="Du Y."/>
            <person name="Sun F."/>
            <person name="Shao Z."/>
        </authorList>
    </citation>
    <scope>NUCLEOTIDE SEQUENCE [LARGE SCALE GENOMIC DNA]</scope>
    <source>
        <strain evidence="2 3">22II-s11g</strain>
    </source>
</reference>
<evidence type="ECO:0000313" key="2">
    <source>
        <dbReference type="EMBL" id="KGM47203.1"/>
    </source>
</evidence>
<evidence type="ECO:0000256" key="1">
    <source>
        <dbReference type="SAM" id="MobiDB-lite"/>
    </source>
</evidence>
<proteinExistence type="predicted"/>
<name>A0A0A0EAT4_9RHOB</name>